<proteinExistence type="predicted"/>
<organism evidence="1 2">
    <name type="scientific">Mailhella massiliensis</name>
    <dbReference type="NCBI Taxonomy" id="1903261"/>
    <lineage>
        <taxon>Bacteria</taxon>
        <taxon>Pseudomonadati</taxon>
        <taxon>Thermodesulfobacteriota</taxon>
        <taxon>Desulfovibrionia</taxon>
        <taxon>Desulfovibrionales</taxon>
        <taxon>Desulfovibrionaceae</taxon>
        <taxon>Mailhella</taxon>
    </lineage>
</organism>
<comment type="caution">
    <text evidence="1">The sequence shown here is derived from an EMBL/GenBank/DDBJ whole genome shotgun (WGS) entry which is preliminary data.</text>
</comment>
<dbReference type="AlphaFoldDB" id="A0A921AYM2"/>
<dbReference type="EMBL" id="DYZA01000238">
    <property type="protein sequence ID" value="HJD98281.1"/>
    <property type="molecule type" value="Genomic_DNA"/>
</dbReference>
<evidence type="ECO:0000313" key="1">
    <source>
        <dbReference type="EMBL" id="HJD98281.1"/>
    </source>
</evidence>
<protein>
    <submittedName>
        <fullName evidence="1">Uncharacterized protein</fullName>
    </submittedName>
</protein>
<name>A0A921AYM2_9BACT</name>
<dbReference type="RefSeq" id="WP_304124015.1">
    <property type="nucleotide sequence ID" value="NZ_DYZA01000238.1"/>
</dbReference>
<sequence length="189" mass="21172">MIEISSADRRDGLLAALSRTSTRIIHGMMGSPRNGIPPRRLDSVRQLLSHKYPHIDEYMAMLLFKASLPEKYWGLPLDEVVLSSTSNDYKARATWPEAAVFGIGATQNGGARAALMYDEHVPEGKSRKESSATMMVRNKVLGNISLPRPLFQICGEVDHIDAYANAHPKHLGNYLKHMHMAEYTFHRDA</sequence>
<reference evidence="1" key="1">
    <citation type="journal article" date="2021" name="PeerJ">
        <title>Extensive microbial diversity within the chicken gut microbiome revealed by metagenomics and culture.</title>
        <authorList>
            <person name="Gilroy R."/>
            <person name="Ravi A."/>
            <person name="Getino M."/>
            <person name="Pursley I."/>
            <person name="Horton D.L."/>
            <person name="Alikhan N.F."/>
            <person name="Baker D."/>
            <person name="Gharbi K."/>
            <person name="Hall N."/>
            <person name="Watson M."/>
            <person name="Adriaenssens E.M."/>
            <person name="Foster-Nyarko E."/>
            <person name="Jarju S."/>
            <person name="Secka A."/>
            <person name="Antonio M."/>
            <person name="Oren A."/>
            <person name="Chaudhuri R.R."/>
            <person name="La Ragione R."/>
            <person name="Hildebrand F."/>
            <person name="Pallen M.J."/>
        </authorList>
    </citation>
    <scope>NUCLEOTIDE SEQUENCE</scope>
    <source>
        <strain evidence="1">ChiGjej2B2-19336</strain>
    </source>
</reference>
<feature type="non-terminal residue" evidence="1">
    <location>
        <position position="189"/>
    </location>
</feature>
<reference evidence="1" key="2">
    <citation type="submission" date="2021-09" db="EMBL/GenBank/DDBJ databases">
        <authorList>
            <person name="Gilroy R."/>
        </authorList>
    </citation>
    <scope>NUCLEOTIDE SEQUENCE</scope>
    <source>
        <strain evidence="1">ChiGjej2B2-19336</strain>
    </source>
</reference>
<accession>A0A921AYM2</accession>
<evidence type="ECO:0000313" key="2">
    <source>
        <dbReference type="Proteomes" id="UP000698963"/>
    </source>
</evidence>
<gene>
    <name evidence="1" type="ORF">K8W16_11635</name>
</gene>
<dbReference type="Proteomes" id="UP000698963">
    <property type="component" value="Unassembled WGS sequence"/>
</dbReference>